<feature type="compositionally biased region" description="Basic and acidic residues" evidence="4">
    <location>
        <begin position="91"/>
        <end position="124"/>
    </location>
</feature>
<evidence type="ECO:0000256" key="1">
    <source>
        <dbReference type="ARBA" id="ARBA00009778"/>
    </source>
</evidence>
<feature type="region of interest" description="Disordered" evidence="4">
    <location>
        <begin position="1"/>
        <end position="69"/>
    </location>
</feature>
<feature type="compositionally biased region" description="Polar residues" evidence="4">
    <location>
        <begin position="27"/>
        <end position="36"/>
    </location>
</feature>
<organism evidence="5 6">
    <name type="scientific">Heracleum sosnowskyi</name>
    <dbReference type="NCBI Taxonomy" id="360622"/>
    <lineage>
        <taxon>Eukaryota</taxon>
        <taxon>Viridiplantae</taxon>
        <taxon>Streptophyta</taxon>
        <taxon>Embryophyta</taxon>
        <taxon>Tracheophyta</taxon>
        <taxon>Spermatophyta</taxon>
        <taxon>Magnoliopsida</taxon>
        <taxon>eudicotyledons</taxon>
        <taxon>Gunneridae</taxon>
        <taxon>Pentapetalae</taxon>
        <taxon>asterids</taxon>
        <taxon>campanulids</taxon>
        <taxon>Apiales</taxon>
        <taxon>Apiaceae</taxon>
        <taxon>Apioideae</taxon>
        <taxon>apioid superclade</taxon>
        <taxon>Tordylieae</taxon>
        <taxon>Tordyliinae</taxon>
        <taxon>Heracleum</taxon>
    </lineage>
</organism>
<evidence type="ECO:0000256" key="4">
    <source>
        <dbReference type="SAM" id="MobiDB-lite"/>
    </source>
</evidence>
<feature type="coiled-coil region" evidence="3">
    <location>
        <begin position="225"/>
        <end position="327"/>
    </location>
</feature>
<name>A0AAD8GTS5_9APIA</name>
<feature type="compositionally biased region" description="Basic and acidic residues" evidence="4">
    <location>
        <begin position="138"/>
        <end position="147"/>
    </location>
</feature>
<reference evidence="5" key="1">
    <citation type="submission" date="2023-02" db="EMBL/GenBank/DDBJ databases">
        <title>Genome of toxic invasive species Heracleum sosnowskyi carries increased number of genes despite the absence of recent whole-genome duplications.</title>
        <authorList>
            <person name="Schelkunov M."/>
            <person name="Shtratnikova V."/>
            <person name="Makarenko M."/>
            <person name="Klepikova A."/>
            <person name="Omelchenko D."/>
            <person name="Novikova G."/>
            <person name="Obukhova E."/>
            <person name="Bogdanov V."/>
            <person name="Penin A."/>
            <person name="Logacheva M."/>
        </authorList>
    </citation>
    <scope>NUCLEOTIDE SEQUENCE</scope>
    <source>
        <strain evidence="5">Hsosn_3</strain>
        <tissue evidence="5">Leaf</tissue>
    </source>
</reference>
<evidence type="ECO:0000313" key="5">
    <source>
        <dbReference type="EMBL" id="KAK1353921.1"/>
    </source>
</evidence>
<keyword evidence="6" id="KW-1185">Reference proteome</keyword>
<dbReference type="AlphaFoldDB" id="A0AAD8GTS5"/>
<feature type="region of interest" description="Disordered" evidence="4">
    <location>
        <begin position="87"/>
        <end position="147"/>
    </location>
</feature>
<evidence type="ECO:0000256" key="3">
    <source>
        <dbReference type="SAM" id="Coils"/>
    </source>
</evidence>
<feature type="region of interest" description="Disordered" evidence="4">
    <location>
        <begin position="369"/>
        <end position="406"/>
    </location>
</feature>
<evidence type="ECO:0000313" key="6">
    <source>
        <dbReference type="Proteomes" id="UP001237642"/>
    </source>
</evidence>
<protein>
    <submittedName>
        <fullName evidence="5">Interactor of constitutive active ROPs 1</fullName>
    </submittedName>
</protein>
<dbReference type="EMBL" id="JAUIZM010000012">
    <property type="protein sequence ID" value="KAK1353921.1"/>
    <property type="molecule type" value="Genomic_DNA"/>
</dbReference>
<keyword evidence="2 3" id="KW-0175">Coiled coil</keyword>
<comment type="caution">
    <text evidence="5">The sequence shown here is derived from an EMBL/GenBank/DDBJ whole genome shotgun (WGS) entry which is preliminary data.</text>
</comment>
<dbReference type="Proteomes" id="UP001237642">
    <property type="component" value="Unassembled WGS sequence"/>
</dbReference>
<dbReference type="InterPro" id="IPR029688">
    <property type="entry name" value="ICR"/>
</dbReference>
<accession>A0AAD8GTS5</accession>
<proteinExistence type="inferred from homology"/>
<reference evidence="5" key="2">
    <citation type="submission" date="2023-05" db="EMBL/GenBank/DDBJ databases">
        <authorList>
            <person name="Schelkunov M.I."/>
        </authorList>
    </citation>
    <scope>NUCLEOTIDE SEQUENCE</scope>
    <source>
        <strain evidence="5">Hsosn_3</strain>
        <tissue evidence="5">Leaf</tissue>
    </source>
</reference>
<dbReference type="PANTHER" id="PTHR34224:SF2">
    <property type="entry name" value="INTERACTOR OF CONSTITUTIVE ACTIVE ROPS 4"/>
    <property type="match status" value="1"/>
</dbReference>
<dbReference type="PANTHER" id="PTHR34224">
    <property type="entry name" value="INTERACTOR OF CONSTITUTIVE ACTIVE ROPS 2, CHLOROPLASTIC-RELATED"/>
    <property type="match status" value="1"/>
</dbReference>
<gene>
    <name evidence="5" type="ORF">POM88_052286</name>
</gene>
<evidence type="ECO:0000256" key="2">
    <source>
        <dbReference type="ARBA" id="ARBA00023054"/>
    </source>
</evidence>
<sequence length="406" mass="45117">MSRLRASDVPQKSPKLVTDRKVLSHQAKASSLSSDGSPRLKDRRSPRGSQSDPVPVNQKKLGSRIAGLETQLEQAQEELKMLKDQLASAETAKKEAQKQLESKTTKSKTQEHDKKTTKLKREAQQKPQKKSGKVISPESDKVLKEYPHPCEIQVSKKTEHVHENVDNDQLETDVFEVEVEKATVEAKPEFSQPTEENELNSKFVCLTTESPVLEPENPRMNDLALRNEEIILLKANLELKEKELEVFSQSNENLKLKLNDATAEVLSGRAKEEEIALRLKQLAEELETSKGSVDKLTEKLGAAEGAKQTLETEMKKLKVQTEQWRKAADAAAAVLAGDNEMNGRRLSQRCGSMDTHYYEPAVGGYPGFVGSPGLGGNDSDDGFGNGKRKGSSIRMFGDLWKKKGQK</sequence>
<comment type="similarity">
    <text evidence="1">Belongs to the ICR family.</text>
</comment>